<dbReference type="InterPro" id="IPR036322">
    <property type="entry name" value="WD40_repeat_dom_sf"/>
</dbReference>
<name>A0AAN8MDD2_9TELE</name>
<gene>
    <name evidence="2" type="ORF">J4Q44_G00007480</name>
</gene>
<comment type="caution">
    <text evidence="2">The sequence shown here is derived from an EMBL/GenBank/DDBJ whole genome shotgun (WGS) entry which is preliminary data.</text>
</comment>
<dbReference type="Gene3D" id="2.130.10.10">
    <property type="entry name" value="YVTN repeat-like/Quinoprotein amine dehydrogenase"/>
    <property type="match status" value="1"/>
</dbReference>
<dbReference type="SUPFAM" id="SSF50978">
    <property type="entry name" value="WD40 repeat-like"/>
    <property type="match status" value="1"/>
</dbReference>
<evidence type="ECO:0000313" key="3">
    <source>
        <dbReference type="Proteomes" id="UP001356427"/>
    </source>
</evidence>
<dbReference type="EMBL" id="JAGTTL010000001">
    <property type="protein sequence ID" value="KAK6328770.1"/>
    <property type="molecule type" value="Genomic_DNA"/>
</dbReference>
<keyword evidence="3" id="KW-1185">Reference proteome</keyword>
<proteinExistence type="predicted"/>
<feature type="compositionally biased region" description="Basic and acidic residues" evidence="1">
    <location>
        <begin position="212"/>
        <end position="222"/>
    </location>
</feature>
<feature type="region of interest" description="Disordered" evidence="1">
    <location>
        <begin position="1"/>
        <end position="38"/>
    </location>
</feature>
<evidence type="ECO:0000256" key="1">
    <source>
        <dbReference type="SAM" id="MobiDB-lite"/>
    </source>
</evidence>
<dbReference type="GO" id="GO:0031146">
    <property type="term" value="P:SCF-dependent proteasomal ubiquitin-dependent protein catabolic process"/>
    <property type="evidence" value="ECO:0007669"/>
    <property type="project" value="TreeGrafter"/>
</dbReference>
<sequence length="236" mass="26600">MSAAGELMPMPEWPIENRKDEEKQPKRPPGQAMTSLNSEYPHIPLNDRVKVSQNWSHGICRKEVMLKWRINLLPWIHLDGDVLYLSQAADIGVYYLRPDRERLQRSPLALFSGHQEDEEWVPCRVIKQDVNCLDCIGGLIVSGSRDRTARIWTLSSNCPRGTIPMNDKVWSVAISPTQSSFVTGIACCENFSPLRIWDVERLSAGSGTVASEPDRSDVERCSRPPPAHRASPEGQL</sequence>
<dbReference type="InterPro" id="IPR052301">
    <property type="entry name" value="SCF_F-box/WD-repeat"/>
</dbReference>
<feature type="compositionally biased region" description="Basic and acidic residues" evidence="1">
    <location>
        <begin position="15"/>
        <end position="25"/>
    </location>
</feature>
<dbReference type="InterPro" id="IPR015943">
    <property type="entry name" value="WD40/YVTN_repeat-like_dom_sf"/>
</dbReference>
<feature type="region of interest" description="Disordered" evidence="1">
    <location>
        <begin position="207"/>
        <end position="236"/>
    </location>
</feature>
<protein>
    <submittedName>
        <fullName evidence="2">Uncharacterized protein</fullName>
    </submittedName>
</protein>
<dbReference type="Proteomes" id="UP001356427">
    <property type="component" value="Unassembled WGS sequence"/>
</dbReference>
<dbReference type="PANTHER" id="PTHR14381:SF1">
    <property type="entry name" value="F-BOX_WD REPEAT-CONTAINING PROTEIN 4"/>
    <property type="match status" value="1"/>
</dbReference>
<accession>A0AAN8MDD2</accession>
<dbReference type="AlphaFoldDB" id="A0AAN8MDD2"/>
<dbReference type="GO" id="GO:0019005">
    <property type="term" value="C:SCF ubiquitin ligase complex"/>
    <property type="evidence" value="ECO:0007669"/>
    <property type="project" value="TreeGrafter"/>
</dbReference>
<dbReference type="InterPro" id="IPR001680">
    <property type="entry name" value="WD40_rpt"/>
</dbReference>
<dbReference type="PANTHER" id="PTHR14381">
    <property type="entry name" value="DACTYLIN"/>
    <property type="match status" value="1"/>
</dbReference>
<reference evidence="2 3" key="1">
    <citation type="submission" date="2021-04" db="EMBL/GenBank/DDBJ databases">
        <authorList>
            <person name="De Guttry C."/>
            <person name="Zahm M."/>
            <person name="Klopp C."/>
            <person name="Cabau C."/>
            <person name="Louis A."/>
            <person name="Berthelot C."/>
            <person name="Parey E."/>
            <person name="Roest Crollius H."/>
            <person name="Montfort J."/>
            <person name="Robinson-Rechavi M."/>
            <person name="Bucao C."/>
            <person name="Bouchez O."/>
            <person name="Gislard M."/>
            <person name="Lluch J."/>
            <person name="Milhes M."/>
            <person name="Lampietro C."/>
            <person name="Lopez Roques C."/>
            <person name="Donnadieu C."/>
            <person name="Braasch I."/>
            <person name="Desvignes T."/>
            <person name="Postlethwait J."/>
            <person name="Bobe J."/>
            <person name="Wedekind C."/>
            <person name="Guiguen Y."/>
        </authorList>
    </citation>
    <scope>NUCLEOTIDE SEQUENCE [LARGE SCALE GENOMIC DNA]</scope>
    <source>
        <strain evidence="2">Cs_M1</strain>
        <tissue evidence="2">Blood</tissue>
    </source>
</reference>
<organism evidence="2 3">
    <name type="scientific">Coregonus suidteri</name>
    <dbReference type="NCBI Taxonomy" id="861788"/>
    <lineage>
        <taxon>Eukaryota</taxon>
        <taxon>Metazoa</taxon>
        <taxon>Chordata</taxon>
        <taxon>Craniata</taxon>
        <taxon>Vertebrata</taxon>
        <taxon>Euteleostomi</taxon>
        <taxon>Actinopterygii</taxon>
        <taxon>Neopterygii</taxon>
        <taxon>Teleostei</taxon>
        <taxon>Protacanthopterygii</taxon>
        <taxon>Salmoniformes</taxon>
        <taxon>Salmonidae</taxon>
        <taxon>Coregoninae</taxon>
        <taxon>Coregonus</taxon>
    </lineage>
</organism>
<dbReference type="SMART" id="SM00320">
    <property type="entry name" value="WD40"/>
    <property type="match status" value="2"/>
</dbReference>
<evidence type="ECO:0000313" key="2">
    <source>
        <dbReference type="EMBL" id="KAK6328770.1"/>
    </source>
</evidence>